<keyword evidence="3" id="KW-1185">Reference proteome</keyword>
<dbReference type="AlphaFoldDB" id="E1ZA51"/>
<name>E1ZA51_CHLVA</name>
<proteinExistence type="predicted"/>
<dbReference type="EMBL" id="GL433840">
    <property type="protein sequence ID" value="EFN57205.1"/>
    <property type="molecule type" value="Genomic_DNA"/>
</dbReference>
<feature type="transmembrane region" description="Helical" evidence="1">
    <location>
        <begin position="220"/>
        <end position="239"/>
    </location>
</feature>
<dbReference type="GeneID" id="17356659"/>
<keyword evidence="1" id="KW-0472">Membrane</keyword>
<accession>E1ZA51</accession>
<organism evidence="3">
    <name type="scientific">Chlorella variabilis</name>
    <name type="common">Green alga</name>
    <dbReference type="NCBI Taxonomy" id="554065"/>
    <lineage>
        <taxon>Eukaryota</taxon>
        <taxon>Viridiplantae</taxon>
        <taxon>Chlorophyta</taxon>
        <taxon>core chlorophytes</taxon>
        <taxon>Trebouxiophyceae</taxon>
        <taxon>Chlorellales</taxon>
        <taxon>Chlorellaceae</taxon>
        <taxon>Chlorella clade</taxon>
        <taxon>Chlorella</taxon>
    </lineage>
</organism>
<dbReference type="InParanoid" id="E1ZA51"/>
<dbReference type="RefSeq" id="XP_005849307.1">
    <property type="nucleotide sequence ID" value="XM_005849245.1"/>
</dbReference>
<protein>
    <submittedName>
        <fullName evidence="2">Uncharacterized protein</fullName>
    </submittedName>
</protein>
<gene>
    <name evidence="2" type="ORF">CHLNCDRAFT_143630</name>
</gene>
<keyword evidence="1" id="KW-0812">Transmembrane</keyword>
<keyword evidence="1" id="KW-1133">Transmembrane helix</keyword>
<evidence type="ECO:0000256" key="1">
    <source>
        <dbReference type="SAM" id="Phobius"/>
    </source>
</evidence>
<sequence length="301" mass="31581">MSGGMFHYARGITWCVVLLRALAVNEWAASVVIAIGTVTTVLPAFAPSLLGESYTGWRVPIQVFDNLLQVSLGCFTHQYIYPDPKGGAQPSTFQAGRQPAGMATVLLTGSGPAWLQFSSLWGSLPFKRRLRRLAPLALLRAYHRLLVPVAAGRTCSAAVLAAPKEAAEAVRAACMASATATATAAAAAAAARSAALQAAAGSRAAAAATAAAGAELCLQYQPLSLLLLGFLLPTLYIWVTELRLRCAFFAQRCRRAGQGSAAASEGQRSLRALGTLPTLGDYCMYCVPAVAAMYMYIVVHG</sequence>
<dbReference type="Proteomes" id="UP000008141">
    <property type="component" value="Unassembled WGS sequence"/>
</dbReference>
<dbReference type="OrthoDB" id="513049at2759"/>
<dbReference type="KEGG" id="cvr:CHLNCDRAFT_143630"/>
<reference evidence="2 3" key="1">
    <citation type="journal article" date="2010" name="Plant Cell">
        <title>The Chlorella variabilis NC64A genome reveals adaptation to photosymbiosis, coevolution with viruses, and cryptic sex.</title>
        <authorList>
            <person name="Blanc G."/>
            <person name="Duncan G."/>
            <person name="Agarkova I."/>
            <person name="Borodovsky M."/>
            <person name="Gurnon J."/>
            <person name="Kuo A."/>
            <person name="Lindquist E."/>
            <person name="Lucas S."/>
            <person name="Pangilinan J."/>
            <person name="Polle J."/>
            <person name="Salamov A."/>
            <person name="Terry A."/>
            <person name="Yamada T."/>
            <person name="Dunigan D.D."/>
            <person name="Grigoriev I.V."/>
            <person name="Claverie J.M."/>
            <person name="Van Etten J.L."/>
        </authorList>
    </citation>
    <scope>NUCLEOTIDE SEQUENCE [LARGE SCALE GENOMIC DNA]</scope>
    <source>
        <strain evidence="2 3">NC64A</strain>
    </source>
</reference>
<evidence type="ECO:0000313" key="2">
    <source>
        <dbReference type="EMBL" id="EFN57205.1"/>
    </source>
</evidence>
<evidence type="ECO:0000313" key="3">
    <source>
        <dbReference type="Proteomes" id="UP000008141"/>
    </source>
</evidence>
<feature type="transmembrane region" description="Helical" evidence="1">
    <location>
        <begin position="279"/>
        <end position="299"/>
    </location>
</feature>